<dbReference type="InterPro" id="IPR011016">
    <property type="entry name" value="Znf_RING-CH"/>
</dbReference>
<evidence type="ECO:0000313" key="13">
    <source>
        <dbReference type="EMBL" id="PAV79915.1"/>
    </source>
</evidence>
<evidence type="ECO:0000256" key="11">
    <source>
        <dbReference type="SAM" id="Phobius"/>
    </source>
</evidence>
<evidence type="ECO:0000256" key="6">
    <source>
        <dbReference type="ARBA" id="ARBA00022786"/>
    </source>
</evidence>
<evidence type="ECO:0000256" key="1">
    <source>
        <dbReference type="ARBA" id="ARBA00004141"/>
    </source>
</evidence>
<dbReference type="GO" id="GO:0016020">
    <property type="term" value="C:membrane"/>
    <property type="evidence" value="ECO:0007669"/>
    <property type="project" value="UniProtKB-SubCell"/>
</dbReference>
<comment type="caution">
    <text evidence="13">The sequence shown here is derived from an EMBL/GenBank/DDBJ whole genome shotgun (WGS) entry which is preliminary data.</text>
</comment>
<dbReference type="PANTHER" id="PTHR46065:SF3">
    <property type="entry name" value="FI20425P1"/>
    <property type="match status" value="1"/>
</dbReference>
<keyword evidence="3 11" id="KW-0812">Transmembrane</keyword>
<dbReference type="GO" id="GO:0016567">
    <property type="term" value="P:protein ubiquitination"/>
    <property type="evidence" value="ECO:0007669"/>
    <property type="project" value="TreeGrafter"/>
</dbReference>
<dbReference type="SUPFAM" id="SSF57850">
    <property type="entry name" value="RING/U-box"/>
    <property type="match status" value="1"/>
</dbReference>
<evidence type="ECO:0000256" key="9">
    <source>
        <dbReference type="ARBA" id="ARBA00023136"/>
    </source>
</evidence>
<keyword evidence="9 11" id="KW-0472">Membrane</keyword>
<keyword evidence="8 11" id="KW-1133">Transmembrane helix</keyword>
<dbReference type="AlphaFoldDB" id="A0A2A2L183"/>
<feature type="region of interest" description="Disordered" evidence="10">
    <location>
        <begin position="195"/>
        <end position="251"/>
    </location>
</feature>
<evidence type="ECO:0000256" key="5">
    <source>
        <dbReference type="ARBA" id="ARBA00022771"/>
    </source>
</evidence>
<evidence type="ECO:0000256" key="10">
    <source>
        <dbReference type="SAM" id="MobiDB-lite"/>
    </source>
</evidence>
<dbReference type="STRING" id="2018661.A0A2A2L183"/>
<keyword evidence="7" id="KW-0862">Zinc</keyword>
<evidence type="ECO:0000256" key="2">
    <source>
        <dbReference type="ARBA" id="ARBA00022679"/>
    </source>
</evidence>
<keyword evidence="6" id="KW-0833">Ubl conjugation pathway</keyword>
<feature type="transmembrane region" description="Helical" evidence="11">
    <location>
        <begin position="123"/>
        <end position="150"/>
    </location>
</feature>
<dbReference type="InterPro" id="IPR013083">
    <property type="entry name" value="Znf_RING/FYVE/PHD"/>
</dbReference>
<feature type="compositionally biased region" description="Polar residues" evidence="10">
    <location>
        <begin position="224"/>
        <end position="243"/>
    </location>
</feature>
<sequence length="251" mass="27360">MTVPDGPSKCSPTSTSSTSSSVCRFCHCGEKNGNFFSCEKFAKAFCRCRGTTGMYHKSCMEHWLMVSKTDFCDICKAKFIVKSPIVGFSVFSFTKEAVIAAQQIGSGKADNDDGSEDSPLLKLIVYAMMAVMFLGVYLGWLVAVISIQLYDYRAWQKKNMLISIRGPATHLQSQSRSQSRANLADDSSSLYSSAISSSHSSPSGWTELELSSLTESGSSEDSPQSRNNNRATGRDNLPNSQLEPASGRTFP</sequence>
<dbReference type="Proteomes" id="UP000218231">
    <property type="component" value="Unassembled WGS sequence"/>
</dbReference>
<dbReference type="GO" id="GO:0004842">
    <property type="term" value="F:ubiquitin-protein transferase activity"/>
    <property type="evidence" value="ECO:0007669"/>
    <property type="project" value="TreeGrafter"/>
</dbReference>
<feature type="region of interest" description="Disordered" evidence="10">
    <location>
        <begin position="1"/>
        <end position="21"/>
    </location>
</feature>
<reference evidence="13 14" key="1">
    <citation type="journal article" date="2017" name="Curr. Biol.">
        <title>Genome architecture and evolution of a unichromosomal asexual nematode.</title>
        <authorList>
            <person name="Fradin H."/>
            <person name="Zegar C."/>
            <person name="Gutwein M."/>
            <person name="Lucas J."/>
            <person name="Kovtun M."/>
            <person name="Corcoran D."/>
            <person name="Baugh L.R."/>
            <person name="Kiontke K."/>
            <person name="Gunsalus K."/>
            <person name="Fitch D.H."/>
            <person name="Piano F."/>
        </authorList>
    </citation>
    <scope>NUCLEOTIDE SEQUENCE [LARGE SCALE GENOMIC DNA]</scope>
    <source>
        <strain evidence="13">PF1309</strain>
    </source>
</reference>
<feature type="compositionally biased region" description="Low complexity" evidence="10">
    <location>
        <begin position="11"/>
        <end position="21"/>
    </location>
</feature>
<keyword evidence="5" id="KW-0863">Zinc-finger</keyword>
<name>A0A2A2L183_9BILA</name>
<feature type="compositionally biased region" description="Low complexity" evidence="10">
    <location>
        <begin position="195"/>
        <end position="222"/>
    </location>
</feature>
<evidence type="ECO:0000313" key="14">
    <source>
        <dbReference type="Proteomes" id="UP000218231"/>
    </source>
</evidence>
<dbReference type="OrthoDB" id="273089at2759"/>
<dbReference type="GO" id="GO:0008270">
    <property type="term" value="F:zinc ion binding"/>
    <property type="evidence" value="ECO:0007669"/>
    <property type="project" value="UniProtKB-KW"/>
</dbReference>
<evidence type="ECO:0000256" key="7">
    <source>
        <dbReference type="ARBA" id="ARBA00022833"/>
    </source>
</evidence>
<feature type="domain" description="RING-CH-type" evidence="12">
    <location>
        <begin position="15"/>
        <end position="82"/>
    </location>
</feature>
<dbReference type="Gene3D" id="3.30.40.10">
    <property type="entry name" value="Zinc/RING finger domain, C3HC4 (zinc finger)"/>
    <property type="match status" value="1"/>
</dbReference>
<keyword evidence="2" id="KW-0808">Transferase</keyword>
<dbReference type="SMART" id="SM00744">
    <property type="entry name" value="RINGv"/>
    <property type="match status" value="1"/>
</dbReference>
<evidence type="ECO:0000256" key="4">
    <source>
        <dbReference type="ARBA" id="ARBA00022723"/>
    </source>
</evidence>
<dbReference type="Pfam" id="PF12906">
    <property type="entry name" value="RINGv"/>
    <property type="match status" value="1"/>
</dbReference>
<dbReference type="PANTHER" id="PTHR46065">
    <property type="entry name" value="E3 UBIQUITIN-PROTEIN LIGASE MARCH 2/3 FAMILY MEMBER"/>
    <property type="match status" value="1"/>
</dbReference>
<gene>
    <name evidence="13" type="ORF">WR25_23890</name>
</gene>
<dbReference type="PROSITE" id="PS51292">
    <property type="entry name" value="ZF_RING_CH"/>
    <property type="match status" value="1"/>
</dbReference>
<protein>
    <recommendedName>
        <fullName evidence="12">RING-CH-type domain-containing protein</fullName>
    </recommendedName>
</protein>
<evidence type="ECO:0000256" key="8">
    <source>
        <dbReference type="ARBA" id="ARBA00022989"/>
    </source>
</evidence>
<dbReference type="EMBL" id="LIAE01007350">
    <property type="protein sequence ID" value="PAV79915.1"/>
    <property type="molecule type" value="Genomic_DNA"/>
</dbReference>
<proteinExistence type="predicted"/>
<organism evidence="13 14">
    <name type="scientific">Diploscapter pachys</name>
    <dbReference type="NCBI Taxonomy" id="2018661"/>
    <lineage>
        <taxon>Eukaryota</taxon>
        <taxon>Metazoa</taxon>
        <taxon>Ecdysozoa</taxon>
        <taxon>Nematoda</taxon>
        <taxon>Chromadorea</taxon>
        <taxon>Rhabditida</taxon>
        <taxon>Rhabditina</taxon>
        <taxon>Rhabditomorpha</taxon>
        <taxon>Rhabditoidea</taxon>
        <taxon>Rhabditidae</taxon>
        <taxon>Diploscapter</taxon>
    </lineage>
</organism>
<keyword evidence="14" id="KW-1185">Reference proteome</keyword>
<comment type="subcellular location">
    <subcellularLocation>
        <location evidence="1">Membrane</location>
        <topology evidence="1">Multi-pass membrane protein</topology>
    </subcellularLocation>
</comment>
<evidence type="ECO:0000256" key="3">
    <source>
        <dbReference type="ARBA" id="ARBA00022692"/>
    </source>
</evidence>
<evidence type="ECO:0000259" key="12">
    <source>
        <dbReference type="PROSITE" id="PS51292"/>
    </source>
</evidence>
<keyword evidence="4" id="KW-0479">Metal-binding</keyword>
<accession>A0A2A2L183</accession>